<evidence type="ECO:0000256" key="1">
    <source>
        <dbReference type="SAM" id="MobiDB-lite"/>
    </source>
</evidence>
<feature type="region of interest" description="Disordered" evidence="1">
    <location>
        <begin position="99"/>
        <end position="137"/>
    </location>
</feature>
<dbReference type="EMBL" id="LAZR01008773">
    <property type="protein sequence ID" value="KKM76645.1"/>
    <property type="molecule type" value="Genomic_DNA"/>
</dbReference>
<organism evidence="2">
    <name type="scientific">marine sediment metagenome</name>
    <dbReference type="NCBI Taxonomy" id="412755"/>
    <lineage>
        <taxon>unclassified sequences</taxon>
        <taxon>metagenomes</taxon>
        <taxon>ecological metagenomes</taxon>
    </lineage>
</organism>
<protein>
    <submittedName>
        <fullName evidence="2">Uncharacterized protein</fullName>
    </submittedName>
</protein>
<proteinExistence type="predicted"/>
<name>A0A0F9MIU3_9ZZZZ</name>
<gene>
    <name evidence="2" type="ORF">LCGC14_1378100</name>
</gene>
<feature type="compositionally biased region" description="Basic residues" evidence="1">
    <location>
        <begin position="105"/>
        <end position="114"/>
    </location>
</feature>
<sequence length="185" mass="20443">MAAKCIKCFNGEYCILHPDGPPEGMFPAAEPPIAADVQEAMQKASLAETKYTELHVRAEALLIQWEKMKEKWGTPAHCEEIAEAVAELRLHVWGQPELLPAKPEKKTRKKRTPKPKYPDGGNTPIVEEMPEAAPDDREKKCGCAHDVTCEHCDPAHDPTTCGGRMVCPDCASLPSVNLQGRTTRF</sequence>
<dbReference type="AlphaFoldDB" id="A0A0F9MIU3"/>
<comment type="caution">
    <text evidence="2">The sequence shown here is derived from an EMBL/GenBank/DDBJ whole genome shotgun (WGS) entry which is preliminary data.</text>
</comment>
<accession>A0A0F9MIU3</accession>
<evidence type="ECO:0000313" key="2">
    <source>
        <dbReference type="EMBL" id="KKM76645.1"/>
    </source>
</evidence>
<reference evidence="2" key="1">
    <citation type="journal article" date="2015" name="Nature">
        <title>Complex archaea that bridge the gap between prokaryotes and eukaryotes.</title>
        <authorList>
            <person name="Spang A."/>
            <person name="Saw J.H."/>
            <person name="Jorgensen S.L."/>
            <person name="Zaremba-Niedzwiedzka K."/>
            <person name="Martijn J."/>
            <person name="Lind A.E."/>
            <person name="van Eijk R."/>
            <person name="Schleper C."/>
            <person name="Guy L."/>
            <person name="Ettema T.J."/>
        </authorList>
    </citation>
    <scope>NUCLEOTIDE SEQUENCE</scope>
</reference>